<keyword evidence="8" id="KW-1185">Reference proteome</keyword>
<keyword evidence="3 6" id="KW-0812">Transmembrane</keyword>
<proteinExistence type="inferred from homology"/>
<comment type="subcellular location">
    <subcellularLocation>
        <location evidence="1">Membrane</location>
        <topology evidence="1">Multi-pass membrane protein</topology>
    </subcellularLocation>
</comment>
<feature type="transmembrane region" description="Helical" evidence="6">
    <location>
        <begin position="28"/>
        <end position="47"/>
    </location>
</feature>
<dbReference type="AlphaFoldDB" id="A0AAV5TK84"/>
<keyword evidence="4 6" id="KW-1133">Transmembrane helix</keyword>
<evidence type="ECO:0008006" key="9">
    <source>
        <dbReference type="Google" id="ProtNLM"/>
    </source>
</evidence>
<feature type="transmembrane region" description="Helical" evidence="6">
    <location>
        <begin position="59"/>
        <end position="81"/>
    </location>
</feature>
<keyword evidence="5 6" id="KW-0472">Membrane</keyword>
<gene>
    <name evidence="7" type="ORF">PENTCL1PPCAC_17010</name>
</gene>
<evidence type="ECO:0000256" key="1">
    <source>
        <dbReference type="ARBA" id="ARBA00004141"/>
    </source>
</evidence>
<evidence type="ECO:0000256" key="5">
    <source>
        <dbReference type="ARBA" id="ARBA00023136"/>
    </source>
</evidence>
<protein>
    <recommendedName>
        <fullName evidence="9">G protein-coupled receptor</fullName>
    </recommendedName>
</protein>
<comment type="similarity">
    <text evidence="2">Belongs to the nematode receptor-like protein srd family.</text>
</comment>
<organism evidence="7 8">
    <name type="scientific">Pristionchus entomophagus</name>
    <dbReference type="NCBI Taxonomy" id="358040"/>
    <lineage>
        <taxon>Eukaryota</taxon>
        <taxon>Metazoa</taxon>
        <taxon>Ecdysozoa</taxon>
        <taxon>Nematoda</taxon>
        <taxon>Chromadorea</taxon>
        <taxon>Rhabditida</taxon>
        <taxon>Rhabditina</taxon>
        <taxon>Diplogasteromorpha</taxon>
        <taxon>Diplogasteroidea</taxon>
        <taxon>Neodiplogasteridae</taxon>
        <taxon>Pristionchus</taxon>
    </lineage>
</organism>
<dbReference type="Pfam" id="PF10317">
    <property type="entry name" value="7TM_GPCR_Srd"/>
    <property type="match status" value="1"/>
</dbReference>
<feature type="non-terminal residue" evidence="7">
    <location>
        <position position="90"/>
    </location>
</feature>
<evidence type="ECO:0000313" key="8">
    <source>
        <dbReference type="Proteomes" id="UP001432027"/>
    </source>
</evidence>
<evidence type="ECO:0000256" key="3">
    <source>
        <dbReference type="ARBA" id="ARBA00022692"/>
    </source>
</evidence>
<evidence type="ECO:0000256" key="4">
    <source>
        <dbReference type="ARBA" id="ARBA00022989"/>
    </source>
</evidence>
<comment type="caution">
    <text evidence="7">The sequence shown here is derived from an EMBL/GenBank/DDBJ whole genome shotgun (WGS) entry which is preliminary data.</text>
</comment>
<name>A0AAV5TK84_9BILA</name>
<evidence type="ECO:0000256" key="2">
    <source>
        <dbReference type="ARBA" id="ARBA00009166"/>
    </source>
</evidence>
<dbReference type="PANTHER" id="PTHR22945">
    <property type="entry name" value="SERPENTINE RECEPTOR, CLASS D DELTA"/>
    <property type="match status" value="1"/>
</dbReference>
<evidence type="ECO:0000256" key="6">
    <source>
        <dbReference type="SAM" id="Phobius"/>
    </source>
</evidence>
<accession>A0AAV5TK84</accession>
<feature type="non-terminal residue" evidence="7">
    <location>
        <position position="1"/>
    </location>
</feature>
<dbReference type="InterPro" id="IPR019421">
    <property type="entry name" value="7TM_GPCR_serpentine_rcpt_Srd"/>
</dbReference>
<dbReference type="PANTHER" id="PTHR22945:SF40">
    <property type="entry name" value="SERPENTINE RECEPTOR, CLASS D (DELTA)-RELATED"/>
    <property type="match status" value="1"/>
</dbReference>
<dbReference type="GO" id="GO:0016020">
    <property type="term" value="C:membrane"/>
    <property type="evidence" value="ECO:0007669"/>
    <property type="project" value="UniProtKB-SubCell"/>
</dbReference>
<dbReference type="Proteomes" id="UP001432027">
    <property type="component" value="Unassembled WGS sequence"/>
</dbReference>
<sequence length="90" mass="10279">QVLRKLVSLAENMSPKTKEMHVSLVRALTYHAILPSTICIGMTSFYFQISGFRSPLIDGMIFIFGCIPAVFNPLLTLYFVWPYRKSVYEA</sequence>
<dbReference type="EMBL" id="BTSX01000004">
    <property type="protein sequence ID" value="GMS94835.1"/>
    <property type="molecule type" value="Genomic_DNA"/>
</dbReference>
<reference evidence="7" key="1">
    <citation type="submission" date="2023-10" db="EMBL/GenBank/DDBJ databases">
        <title>Genome assembly of Pristionchus species.</title>
        <authorList>
            <person name="Yoshida K."/>
            <person name="Sommer R.J."/>
        </authorList>
    </citation>
    <scope>NUCLEOTIDE SEQUENCE</scope>
    <source>
        <strain evidence="7">RS0144</strain>
    </source>
</reference>
<dbReference type="InterPro" id="IPR050920">
    <property type="entry name" value="Nematode_rcpt-like_delta"/>
</dbReference>
<evidence type="ECO:0000313" key="7">
    <source>
        <dbReference type="EMBL" id="GMS94835.1"/>
    </source>
</evidence>